<name>A0A0M0K7X8_9EUKA</name>
<dbReference type="GO" id="GO:0004439">
    <property type="term" value="F:phosphatidylinositol-4,5-bisphosphate 5-phosphatase activity"/>
    <property type="evidence" value="ECO:0007669"/>
    <property type="project" value="TreeGrafter"/>
</dbReference>
<reference evidence="4" key="1">
    <citation type="journal article" date="2015" name="PLoS Genet.">
        <title>Genome Sequence and Transcriptome Analyses of Chrysochromulina tobin: Metabolic Tools for Enhanced Algal Fitness in the Prominent Order Prymnesiales (Haptophyceae).</title>
        <authorList>
            <person name="Hovde B.T."/>
            <person name="Deodato C.R."/>
            <person name="Hunsperger H.M."/>
            <person name="Ryken S.A."/>
            <person name="Yost W."/>
            <person name="Jha R.K."/>
            <person name="Patterson J."/>
            <person name="Monnat R.J. Jr."/>
            <person name="Barlow S.B."/>
            <person name="Starkenburg S.R."/>
            <person name="Cattolico R.A."/>
        </authorList>
    </citation>
    <scope>NUCLEOTIDE SEQUENCE</scope>
    <source>
        <strain evidence="4">CCMP291</strain>
    </source>
</reference>
<dbReference type="SUPFAM" id="SSF56219">
    <property type="entry name" value="DNase I-like"/>
    <property type="match status" value="1"/>
</dbReference>
<accession>A0A0M0K7X8</accession>
<dbReference type="InterPro" id="IPR036691">
    <property type="entry name" value="Endo/exonu/phosph_ase_sf"/>
</dbReference>
<dbReference type="EMBL" id="JWZX01001203">
    <property type="protein sequence ID" value="KOO34483.1"/>
    <property type="molecule type" value="Genomic_DNA"/>
</dbReference>
<gene>
    <name evidence="3" type="ORF">Ctob_012680</name>
</gene>
<protein>
    <submittedName>
        <fullName evidence="3">Inositol polyphosphate 5</fullName>
    </submittedName>
</protein>
<dbReference type="Proteomes" id="UP000037460">
    <property type="component" value="Unassembled WGS sequence"/>
</dbReference>
<dbReference type="InterPro" id="IPR000300">
    <property type="entry name" value="IPPc"/>
</dbReference>
<evidence type="ECO:0000313" key="4">
    <source>
        <dbReference type="Proteomes" id="UP000037460"/>
    </source>
</evidence>
<dbReference type="InterPro" id="IPR046985">
    <property type="entry name" value="IP5"/>
</dbReference>
<comment type="caution">
    <text evidence="3">The sequence shown here is derived from an EMBL/GenBank/DDBJ whole genome shotgun (WGS) entry which is preliminary data.</text>
</comment>
<proteinExistence type="predicted"/>
<dbReference type="PANTHER" id="PTHR11200">
    <property type="entry name" value="INOSITOL 5-PHOSPHATASE"/>
    <property type="match status" value="1"/>
</dbReference>
<feature type="domain" description="Inositol polyphosphate-related phosphatase" evidence="2">
    <location>
        <begin position="2"/>
        <end position="50"/>
    </location>
</feature>
<dbReference type="GO" id="GO:0046856">
    <property type="term" value="P:phosphatidylinositol dephosphorylation"/>
    <property type="evidence" value="ECO:0007669"/>
    <property type="project" value="InterPro"/>
</dbReference>
<dbReference type="Gene3D" id="3.60.10.10">
    <property type="entry name" value="Endonuclease/exonuclease/phosphatase"/>
    <property type="match status" value="1"/>
</dbReference>
<evidence type="ECO:0000259" key="2">
    <source>
        <dbReference type="Pfam" id="PF22669"/>
    </source>
</evidence>
<dbReference type="AlphaFoldDB" id="A0A0M0K7X8"/>
<dbReference type="Pfam" id="PF22669">
    <property type="entry name" value="Exo_endo_phos2"/>
    <property type="match status" value="1"/>
</dbReference>
<evidence type="ECO:0000256" key="1">
    <source>
        <dbReference type="SAM" id="MobiDB-lite"/>
    </source>
</evidence>
<feature type="region of interest" description="Disordered" evidence="1">
    <location>
        <begin position="138"/>
        <end position="177"/>
    </location>
</feature>
<dbReference type="OrthoDB" id="2248459at2759"/>
<evidence type="ECO:0000313" key="3">
    <source>
        <dbReference type="EMBL" id="KOO34483.1"/>
    </source>
</evidence>
<keyword evidence="4" id="KW-1185">Reference proteome</keyword>
<sequence>MASGAAFGEFCEGAIHFRPTYKYDKKQNERYDLSAKLRIPAYTDRVLWRPPPSDTWPAGEPVPVLGARAHALEAEEAAGATRPLQGAALARRQQAADADVRLVRYTDVPAFRTSDHKPVVAEFEVRYVAVDHSPWGSSDLRARHRSARSGKHASQVMTPKRGGRGGSTAESALCTVM</sequence>
<organism evidence="3 4">
    <name type="scientific">Chrysochromulina tobinii</name>
    <dbReference type="NCBI Taxonomy" id="1460289"/>
    <lineage>
        <taxon>Eukaryota</taxon>
        <taxon>Haptista</taxon>
        <taxon>Haptophyta</taxon>
        <taxon>Prymnesiophyceae</taxon>
        <taxon>Prymnesiales</taxon>
        <taxon>Chrysochromulinaceae</taxon>
        <taxon>Chrysochromulina</taxon>
    </lineage>
</organism>
<feature type="compositionally biased region" description="Basic residues" evidence="1">
    <location>
        <begin position="142"/>
        <end position="151"/>
    </location>
</feature>